<keyword evidence="2" id="KW-1185">Reference proteome</keyword>
<dbReference type="PANTHER" id="PTHR38479:SF2">
    <property type="entry name" value="WINGED HELIX DNA-BINDING DOMAIN-CONTAINING PROTEIN"/>
    <property type="match status" value="1"/>
</dbReference>
<dbReference type="AlphaFoldDB" id="A0A5C8NCY5"/>
<dbReference type="PANTHER" id="PTHR38479">
    <property type="entry name" value="LMO0824 PROTEIN"/>
    <property type="match status" value="1"/>
</dbReference>
<dbReference type="OrthoDB" id="9148135at2"/>
<gene>
    <name evidence="1" type="ORF">FHP06_14630</name>
</gene>
<evidence type="ECO:0000313" key="2">
    <source>
        <dbReference type="Proteomes" id="UP000321571"/>
    </source>
</evidence>
<dbReference type="GO" id="GO:0003677">
    <property type="term" value="F:DNA binding"/>
    <property type="evidence" value="ECO:0007669"/>
    <property type="project" value="UniProtKB-KW"/>
</dbReference>
<dbReference type="Pfam" id="PF06224">
    <property type="entry name" value="AlkZ-like"/>
    <property type="match status" value="1"/>
</dbReference>
<dbReference type="Proteomes" id="UP000321571">
    <property type="component" value="Unassembled WGS sequence"/>
</dbReference>
<proteinExistence type="predicted"/>
<name>A0A5C8NCY5_9ACTN</name>
<comment type="caution">
    <text evidence="1">The sequence shown here is derived from an EMBL/GenBank/DDBJ whole genome shotgun (WGS) entry which is preliminary data.</text>
</comment>
<protein>
    <submittedName>
        <fullName evidence="1">Winged helix DNA-binding domain-containing protein</fullName>
    </submittedName>
</protein>
<dbReference type="EMBL" id="VDUX01000008">
    <property type="protein sequence ID" value="TXL57372.1"/>
    <property type="molecule type" value="Genomic_DNA"/>
</dbReference>
<reference evidence="1 2" key="1">
    <citation type="submission" date="2019-06" db="EMBL/GenBank/DDBJ databases">
        <title>Aeromicrobium sp. nov., isolated from a maize field.</title>
        <authorList>
            <person name="Lin S.-Y."/>
            <person name="Tsai C.-F."/>
            <person name="Young C.-C."/>
        </authorList>
    </citation>
    <scope>NUCLEOTIDE SEQUENCE [LARGE SCALE GENOMIC DNA]</scope>
    <source>
        <strain evidence="1 2">CC-CFT486</strain>
    </source>
</reference>
<evidence type="ECO:0000313" key="1">
    <source>
        <dbReference type="EMBL" id="TXL57372.1"/>
    </source>
</evidence>
<organism evidence="1 2">
    <name type="scientific">Aeromicrobium terrae</name>
    <dbReference type="NCBI Taxonomy" id="2498846"/>
    <lineage>
        <taxon>Bacteria</taxon>
        <taxon>Bacillati</taxon>
        <taxon>Actinomycetota</taxon>
        <taxon>Actinomycetes</taxon>
        <taxon>Propionibacteriales</taxon>
        <taxon>Nocardioidaceae</taxon>
        <taxon>Aeromicrobium</taxon>
    </lineage>
</organism>
<sequence length="385" mass="41359">MTPDERRARLGVRHALAAPAPDVVEAARAVVALHGTDPATTVLSALARTDGASPADMERTLYDDKALVRVLAMRRTVFAVPRENATVVLAGAGDVVARQQRTLLAKMLVESGVTADPEPWIEKAEAAALAVIAEAGEVTGPELAAADPMLGSRVKAGSGKWSAEVSVASRLLTLMSADGSVMRARPRGGWTSTQFRWSTAEAWLGPVERPDTADAAAQLARWWMERYGPATPDDLQWWTGWTKSRTKAALETLDLVEVELDQGPGVVLADDVEPVEAPAWVALLPALDPSSMGWKHRDWLLGEHREQVYDANGNAGPTVWVDGRIVGGWAQRDDGEVVTRVLADVGQEATHAIAARAADLTEMLGEVRLKARARGWTEVEKALRG</sequence>
<dbReference type="InterPro" id="IPR009351">
    <property type="entry name" value="AlkZ-like"/>
</dbReference>
<keyword evidence="1" id="KW-0238">DNA-binding</keyword>
<accession>A0A5C8NCY5</accession>